<dbReference type="InterPro" id="IPR006860">
    <property type="entry name" value="FecR"/>
</dbReference>
<dbReference type="InterPro" id="IPR032508">
    <property type="entry name" value="FecR_C"/>
</dbReference>
<dbReference type="Proteomes" id="UP001212263">
    <property type="component" value="Unassembled WGS sequence"/>
</dbReference>
<dbReference type="AlphaFoldDB" id="A0A1Y3ZR76"/>
<dbReference type="Pfam" id="PF16344">
    <property type="entry name" value="FecR_C"/>
    <property type="match status" value="1"/>
</dbReference>
<dbReference type="Proteomes" id="UP000284243">
    <property type="component" value="Unassembled WGS sequence"/>
</dbReference>
<keyword evidence="1" id="KW-0812">Transmembrane</keyword>
<dbReference type="Pfam" id="PF04773">
    <property type="entry name" value="FecR"/>
    <property type="match status" value="1"/>
</dbReference>
<dbReference type="Gene3D" id="3.55.50.30">
    <property type="match status" value="1"/>
</dbReference>
<comment type="caution">
    <text evidence="5">The sequence shown here is derived from an EMBL/GenBank/DDBJ whole genome shotgun (WGS) entry which is preliminary data.</text>
</comment>
<sequence>MRGFENRYELAHLISCRLMGTITPEEEERFQKWWKESESHEKEYEIICKRLIVDLRRTEHPDLHKAWKGVWSKLPRTRRLFWSWHSGAAVCAGVILLLGLGWIFLPADDLNISRSGNDRCAGTVLILGNGELIDLGKRQERVVDAGKGTKIRIGENVVSYQTGEQEEAPIQEMNTVRVPRGSEYRLILSDGTKVWLNAESQLIYPVRFTGENREVIMKGEACFEVAKKEKQPFVVKVDEIEVLVTGTLFNVEAYPETKEVKMTLVEGRVEVKTEEHRQLLSPDEQALVDKQEGQIRVRKVVAEEYIGWTRGEFRFTRTRLEEVMTRLARWYDVEVFFAVPDLKNARFTLNLERYDNINKILSKIEKTGRVHFRIQGQCIIVE</sequence>
<feature type="domain" description="FecR protein" evidence="2">
    <location>
        <begin position="175"/>
        <end position="270"/>
    </location>
</feature>
<dbReference type="RefSeq" id="WP_022160245.1">
    <property type="nucleotide sequence ID" value="NZ_BAABYK010000001.1"/>
</dbReference>
<dbReference type="EMBL" id="QRYC01000004">
    <property type="protein sequence ID" value="RGU57829.1"/>
    <property type="molecule type" value="Genomic_DNA"/>
</dbReference>
<accession>A0A1Y3ZR76</accession>
<keyword evidence="1" id="KW-0472">Membrane</keyword>
<feature type="domain" description="Protein FecR C-terminal" evidence="3">
    <location>
        <begin position="313"/>
        <end position="381"/>
    </location>
</feature>
<dbReference type="FunFam" id="2.60.120.1440:FF:000001">
    <property type="entry name" value="Putative anti-sigma factor"/>
    <property type="match status" value="1"/>
</dbReference>
<name>A0A1Y3ZR76_9BACT</name>
<evidence type="ECO:0000313" key="4">
    <source>
        <dbReference type="EMBL" id="MDB9221458.1"/>
    </source>
</evidence>
<dbReference type="PANTHER" id="PTHR30273">
    <property type="entry name" value="PERIPLASMIC SIGNAL SENSOR AND SIGMA FACTOR ACTIVATOR FECR-RELATED"/>
    <property type="match status" value="1"/>
</dbReference>
<dbReference type="GO" id="GO:0016989">
    <property type="term" value="F:sigma factor antagonist activity"/>
    <property type="evidence" value="ECO:0007669"/>
    <property type="project" value="TreeGrafter"/>
</dbReference>
<reference evidence="4" key="2">
    <citation type="submission" date="2023-01" db="EMBL/GenBank/DDBJ databases">
        <title>Human gut microbiome strain richness.</title>
        <authorList>
            <person name="Chen-Liaw A."/>
        </authorList>
    </citation>
    <scope>NUCLEOTIDE SEQUENCE</scope>
    <source>
        <strain evidence="4">RTP21484st1_B7_RTP21484_190118</strain>
    </source>
</reference>
<reference evidence="5 6" key="1">
    <citation type="submission" date="2018-08" db="EMBL/GenBank/DDBJ databases">
        <title>A genome reference for cultivated species of the human gut microbiota.</title>
        <authorList>
            <person name="Zou Y."/>
            <person name="Xue W."/>
            <person name="Luo G."/>
        </authorList>
    </citation>
    <scope>NUCLEOTIDE SEQUENCE [LARGE SCALE GENOMIC DNA]</scope>
    <source>
        <strain evidence="5 6">AF16-14</strain>
    </source>
</reference>
<dbReference type="Gene3D" id="2.60.120.1440">
    <property type="match status" value="1"/>
</dbReference>
<proteinExistence type="predicted"/>
<protein>
    <submittedName>
        <fullName evidence="4">DUF4974 domain-containing protein</fullName>
    </submittedName>
    <submittedName>
        <fullName evidence="5">FecR family protein</fullName>
    </submittedName>
</protein>
<evidence type="ECO:0000313" key="6">
    <source>
        <dbReference type="Proteomes" id="UP000284243"/>
    </source>
</evidence>
<evidence type="ECO:0000313" key="5">
    <source>
        <dbReference type="EMBL" id="RGU57829.1"/>
    </source>
</evidence>
<evidence type="ECO:0000256" key="1">
    <source>
        <dbReference type="SAM" id="Phobius"/>
    </source>
</evidence>
<feature type="transmembrane region" description="Helical" evidence="1">
    <location>
        <begin position="81"/>
        <end position="105"/>
    </location>
</feature>
<dbReference type="PIRSF" id="PIRSF018266">
    <property type="entry name" value="FecR"/>
    <property type="match status" value="1"/>
</dbReference>
<evidence type="ECO:0000259" key="2">
    <source>
        <dbReference type="Pfam" id="PF04773"/>
    </source>
</evidence>
<dbReference type="EMBL" id="JAQMRD010000001">
    <property type="protein sequence ID" value="MDB9221458.1"/>
    <property type="molecule type" value="Genomic_DNA"/>
</dbReference>
<gene>
    <name evidence="5" type="ORF">DWW57_04875</name>
    <name evidence="4" type="ORF">PN645_00380</name>
</gene>
<dbReference type="PANTHER" id="PTHR30273:SF2">
    <property type="entry name" value="PROTEIN FECR"/>
    <property type="match status" value="1"/>
</dbReference>
<evidence type="ECO:0000259" key="3">
    <source>
        <dbReference type="Pfam" id="PF16344"/>
    </source>
</evidence>
<organism evidence="5 6">
    <name type="scientific">Odoribacter splanchnicus</name>
    <dbReference type="NCBI Taxonomy" id="28118"/>
    <lineage>
        <taxon>Bacteria</taxon>
        <taxon>Pseudomonadati</taxon>
        <taxon>Bacteroidota</taxon>
        <taxon>Bacteroidia</taxon>
        <taxon>Bacteroidales</taxon>
        <taxon>Odoribacteraceae</taxon>
        <taxon>Odoribacter</taxon>
    </lineage>
</organism>
<dbReference type="InterPro" id="IPR012373">
    <property type="entry name" value="Ferrdict_sens_TM"/>
</dbReference>
<keyword evidence="1" id="KW-1133">Transmembrane helix</keyword>